<feature type="binding site" evidence="8">
    <location>
        <position position="328"/>
    </location>
    <ligand>
        <name>isopentenyl diphosphate</name>
        <dbReference type="ChEBI" id="CHEBI:128769"/>
    </ligand>
</feature>
<feature type="binding site" evidence="8">
    <location>
        <position position="161"/>
    </location>
    <ligand>
        <name>[4Fe-4S] cluster</name>
        <dbReference type="ChEBI" id="CHEBI:49883"/>
    </ligand>
</feature>
<protein>
    <recommendedName>
        <fullName evidence="8">4-hydroxy-3-methylbut-2-enyl diphosphate reductase</fullName>
        <shortName evidence="8">HMBPP reductase</shortName>
        <ecNumber evidence="8">1.17.7.4</ecNumber>
    </recommendedName>
</protein>
<gene>
    <name evidence="8 9" type="primary">ispH</name>
    <name evidence="9" type="ORF">LuPra_04266</name>
</gene>
<evidence type="ECO:0000256" key="8">
    <source>
        <dbReference type="HAMAP-Rule" id="MF_00191"/>
    </source>
</evidence>
<dbReference type="GO" id="GO:0016114">
    <property type="term" value="P:terpenoid biosynthetic process"/>
    <property type="evidence" value="ECO:0007669"/>
    <property type="project" value="UniProtKB-UniRule"/>
</dbReference>
<feature type="binding site" evidence="8">
    <location>
        <position position="327"/>
    </location>
    <ligand>
        <name>(2E)-4-hydroxy-3-methylbut-2-enyl diphosphate</name>
        <dbReference type="ChEBI" id="CHEBI:128753"/>
    </ligand>
</feature>
<sequence>MDASERRPNQVPVYWGVVQPLIFRKGLDLKDAVKGELARDYHSDVVERIRTSDFRYDQGRLTIHLAREFGFCYGVDRAVDYAYQARKRFADQRVFLTGEIIHNPHVNEKLRTAGIRFLSDPGEPSPGLGAGDVVIIPAFGVTVHELARLQGLGCTLVDTTCGSVLNVWKNVNRYAREGFTAVIHGKVKHEETQATASQALKTSGGRYLVVLDRVEAGHVCQYIRGGGEREAFMARFGKAVSAGFDPDRDLAHIGVANQTTMLMSESLEIADMLRQAMVDRYGEDALAERYRAFDTICSATQERQDAVISLLDDEAVDLMLVVGGYNSSNTCNLARICANRVPTYHIADVDRLVSPECIRHRPVPPSDQPLAKLPETETRGWLPLGGAVRVGLTAGASTPNNIIGMVVERLTGFTAEPSVSDAAR</sequence>
<evidence type="ECO:0000313" key="10">
    <source>
        <dbReference type="Proteomes" id="UP000076079"/>
    </source>
</evidence>
<proteinExistence type="inferred from homology"/>
<dbReference type="PANTHER" id="PTHR31619">
    <property type="entry name" value="4-HYDROXY-3-METHYLBUT-2-ENYL DIPHOSPHATE REDUCTASE, CHLOROPLASTIC"/>
    <property type="match status" value="1"/>
</dbReference>
<feature type="active site" description="Proton donor" evidence="8">
    <location>
        <position position="191"/>
    </location>
</feature>
<feature type="binding site" evidence="8">
    <location>
        <position position="102"/>
    </location>
    <ligand>
        <name>isopentenyl diphosphate</name>
        <dbReference type="ChEBI" id="CHEBI:128769"/>
    </ligand>
</feature>
<dbReference type="GO" id="GO:0051745">
    <property type="term" value="F:4-hydroxy-3-methylbut-2-enyl diphosphate reductase activity"/>
    <property type="evidence" value="ECO:0007669"/>
    <property type="project" value="UniProtKB-UniRule"/>
</dbReference>
<dbReference type="GO" id="GO:0046872">
    <property type="term" value="F:metal ion binding"/>
    <property type="evidence" value="ECO:0007669"/>
    <property type="project" value="UniProtKB-KW"/>
</dbReference>
<reference evidence="10" key="2">
    <citation type="submission" date="2016-04" db="EMBL/GenBank/DDBJ databases">
        <title>First Complete Genome Sequence of a Subdivision 6 Acidobacterium.</title>
        <authorList>
            <person name="Huang S."/>
            <person name="Vieira S."/>
            <person name="Bunk B."/>
            <person name="Riedel T."/>
            <person name="Sproeer C."/>
            <person name="Overmann J."/>
        </authorList>
    </citation>
    <scope>NUCLEOTIDE SEQUENCE [LARGE SCALE GENOMIC DNA]</scope>
    <source>
        <strain evidence="10">DSM 100886 HEG_-6_39</strain>
    </source>
</reference>
<comment type="pathway">
    <text evidence="6 8">Isoprenoid biosynthesis; isopentenyl diphosphate biosynthesis via DXP pathway; isopentenyl diphosphate from 1-deoxy-D-xylulose 5-phosphate: step 6/6.</text>
</comment>
<keyword evidence="4 8" id="KW-0408">Iron</keyword>
<feature type="binding site" evidence="8">
    <location>
        <position position="259"/>
    </location>
    <ligand>
        <name>(2E)-4-hydroxy-3-methylbut-2-enyl diphosphate</name>
        <dbReference type="ChEBI" id="CHEBI:128753"/>
    </ligand>
</feature>
<evidence type="ECO:0000256" key="4">
    <source>
        <dbReference type="ARBA" id="ARBA00023004"/>
    </source>
</evidence>
<comment type="function">
    <text evidence="8">Catalyzes the conversion of 1-hydroxy-2-methyl-2-(E)-butenyl 4-diphosphate (HMBPP) into a mixture of isopentenyl diphosphate (IPP) and dimethylallyl diphosphate (DMAPP). Acts in the terminal step of the DOXP/MEP pathway for isoprenoid precursor biosynthesis.</text>
</comment>
<evidence type="ECO:0000256" key="1">
    <source>
        <dbReference type="ARBA" id="ARBA00022485"/>
    </source>
</evidence>
<dbReference type="Gene3D" id="3.40.1010.20">
    <property type="entry name" value="4-hydroxy-3-methylbut-2-enyl diphosphate reductase, catalytic domain"/>
    <property type="match status" value="2"/>
</dbReference>
<feature type="binding site" evidence="8">
    <location>
        <position position="329"/>
    </location>
    <ligand>
        <name>(2E)-4-hydroxy-3-methylbut-2-enyl diphosphate</name>
        <dbReference type="ChEBI" id="CHEBI:128753"/>
    </ligand>
</feature>
<name>A0A143PQY0_LUTPR</name>
<dbReference type="STRING" id="1855912.LuPra_04266"/>
<dbReference type="Gene3D" id="3.40.50.11270">
    <property type="match status" value="1"/>
</dbReference>
<dbReference type="NCBIfam" id="TIGR00216">
    <property type="entry name" value="ispH_lytB"/>
    <property type="match status" value="1"/>
</dbReference>
<comment type="pathway">
    <text evidence="7 8">Isoprenoid biosynthesis; dimethylallyl diphosphate biosynthesis; dimethylallyl diphosphate from (2E)-4-hydroxy-3-methylbutenyl diphosphate: step 1/1.</text>
</comment>
<feature type="binding site" evidence="8">
    <location>
        <position position="72"/>
    </location>
    <ligand>
        <name>[4Fe-4S] cluster</name>
        <dbReference type="ChEBI" id="CHEBI:49883"/>
    </ligand>
</feature>
<feature type="binding site" evidence="8">
    <location>
        <position position="189"/>
    </location>
    <ligand>
        <name>(2E)-4-hydroxy-3-methylbut-2-enyl diphosphate</name>
        <dbReference type="ChEBI" id="CHEBI:128753"/>
    </ligand>
</feature>
<feature type="binding site" evidence="8">
    <location>
        <position position="102"/>
    </location>
    <ligand>
        <name>dimethylallyl diphosphate</name>
        <dbReference type="ChEBI" id="CHEBI:57623"/>
    </ligand>
</feature>
<feature type="binding site" evidence="8">
    <location>
        <position position="327"/>
    </location>
    <ligand>
        <name>isopentenyl diphosphate</name>
        <dbReference type="ChEBI" id="CHEBI:128769"/>
    </ligand>
</feature>
<evidence type="ECO:0000313" key="9">
    <source>
        <dbReference type="EMBL" id="AMY11022.1"/>
    </source>
</evidence>
<keyword evidence="1 8" id="KW-0004">4Fe-4S</keyword>
<feature type="binding site" evidence="8">
    <location>
        <position position="297"/>
    </location>
    <ligand>
        <name>[4Fe-4S] cluster</name>
        <dbReference type="ChEBI" id="CHEBI:49883"/>
    </ligand>
</feature>
<feature type="binding site" evidence="8">
    <location>
        <position position="102"/>
    </location>
    <ligand>
        <name>(2E)-4-hydroxy-3-methylbut-2-enyl diphosphate</name>
        <dbReference type="ChEBI" id="CHEBI:128753"/>
    </ligand>
</feature>
<feature type="binding site" evidence="8">
    <location>
        <position position="189"/>
    </location>
    <ligand>
        <name>isopentenyl diphosphate</name>
        <dbReference type="ChEBI" id="CHEBI:128769"/>
    </ligand>
</feature>
<comment type="catalytic activity">
    <reaction evidence="8">
        <text>isopentenyl diphosphate + 2 oxidized [2Fe-2S]-[ferredoxin] + H2O = (2E)-4-hydroxy-3-methylbut-2-enyl diphosphate + 2 reduced [2Fe-2S]-[ferredoxin] + 2 H(+)</text>
        <dbReference type="Rhea" id="RHEA:24488"/>
        <dbReference type="Rhea" id="RHEA-COMP:10000"/>
        <dbReference type="Rhea" id="RHEA-COMP:10001"/>
        <dbReference type="ChEBI" id="CHEBI:15377"/>
        <dbReference type="ChEBI" id="CHEBI:15378"/>
        <dbReference type="ChEBI" id="CHEBI:33737"/>
        <dbReference type="ChEBI" id="CHEBI:33738"/>
        <dbReference type="ChEBI" id="CHEBI:128753"/>
        <dbReference type="ChEBI" id="CHEBI:128769"/>
        <dbReference type="EC" id="1.17.7.4"/>
    </reaction>
</comment>
<keyword evidence="5 8" id="KW-0411">Iron-sulfur</keyword>
<evidence type="ECO:0000256" key="5">
    <source>
        <dbReference type="ARBA" id="ARBA00023014"/>
    </source>
</evidence>
<dbReference type="UniPathway" id="UPA00056">
    <property type="reaction ID" value="UER00097"/>
</dbReference>
<feature type="binding site" evidence="8">
    <location>
        <position position="189"/>
    </location>
    <ligand>
        <name>dimethylallyl diphosphate</name>
        <dbReference type="ChEBI" id="CHEBI:57623"/>
    </ligand>
</feature>
<dbReference type="CDD" id="cd13944">
    <property type="entry name" value="lytB_ispH"/>
    <property type="match status" value="1"/>
</dbReference>
<dbReference type="GO" id="GO:0050992">
    <property type="term" value="P:dimethylallyl diphosphate biosynthetic process"/>
    <property type="evidence" value="ECO:0007669"/>
    <property type="project" value="UniProtKB-UniRule"/>
</dbReference>
<feature type="binding site" evidence="8">
    <location>
        <position position="327"/>
    </location>
    <ligand>
        <name>dimethylallyl diphosphate</name>
        <dbReference type="ChEBI" id="CHEBI:57623"/>
    </ligand>
</feature>
<keyword evidence="10" id="KW-1185">Reference proteome</keyword>
<dbReference type="NCBIfam" id="NF009911">
    <property type="entry name" value="PRK13371.1"/>
    <property type="match status" value="1"/>
</dbReference>
<evidence type="ECO:0000256" key="3">
    <source>
        <dbReference type="ARBA" id="ARBA00023002"/>
    </source>
</evidence>
<comment type="similarity">
    <text evidence="8">Belongs to the IspH family.</text>
</comment>
<comment type="cofactor">
    <cofactor evidence="8">
        <name>[4Fe-4S] cluster</name>
        <dbReference type="ChEBI" id="CHEBI:49883"/>
    </cofactor>
    <text evidence="8">Binds 1 [4Fe-4S] cluster per subunit.</text>
</comment>
<keyword evidence="2 8" id="KW-0479">Metal-binding</keyword>
<feature type="binding site" evidence="8">
    <location>
        <position position="397"/>
    </location>
    <ligand>
        <name>dimethylallyl diphosphate</name>
        <dbReference type="ChEBI" id="CHEBI:57623"/>
    </ligand>
</feature>
<evidence type="ECO:0000256" key="6">
    <source>
        <dbReference type="ARBA" id="ARBA00046313"/>
    </source>
</evidence>
<dbReference type="InterPro" id="IPR003451">
    <property type="entry name" value="LytB/IspH"/>
</dbReference>
<feature type="binding site" evidence="8">
    <location>
        <position position="328"/>
    </location>
    <ligand>
        <name>(2E)-4-hydroxy-3-methylbut-2-enyl diphosphate</name>
        <dbReference type="ChEBI" id="CHEBI:128753"/>
    </ligand>
</feature>
<dbReference type="HAMAP" id="MF_00191">
    <property type="entry name" value="IspH"/>
    <property type="match status" value="1"/>
</dbReference>
<dbReference type="Proteomes" id="UP000076079">
    <property type="component" value="Chromosome"/>
</dbReference>
<comment type="catalytic activity">
    <reaction evidence="8">
        <text>dimethylallyl diphosphate + 2 oxidized [2Fe-2S]-[ferredoxin] + H2O = (2E)-4-hydroxy-3-methylbut-2-enyl diphosphate + 2 reduced [2Fe-2S]-[ferredoxin] + 2 H(+)</text>
        <dbReference type="Rhea" id="RHEA:24825"/>
        <dbReference type="Rhea" id="RHEA-COMP:10000"/>
        <dbReference type="Rhea" id="RHEA-COMP:10001"/>
        <dbReference type="ChEBI" id="CHEBI:15377"/>
        <dbReference type="ChEBI" id="CHEBI:15378"/>
        <dbReference type="ChEBI" id="CHEBI:33737"/>
        <dbReference type="ChEBI" id="CHEBI:33738"/>
        <dbReference type="ChEBI" id="CHEBI:57623"/>
        <dbReference type="ChEBI" id="CHEBI:128753"/>
        <dbReference type="EC" id="1.17.7.4"/>
    </reaction>
</comment>
<feature type="binding site" evidence="8">
    <location>
        <position position="328"/>
    </location>
    <ligand>
        <name>dimethylallyl diphosphate</name>
        <dbReference type="ChEBI" id="CHEBI:57623"/>
    </ligand>
</feature>
<dbReference type="EC" id="1.17.7.4" evidence="8"/>
<dbReference type="KEGG" id="abac:LuPra_04266"/>
<feature type="binding site" evidence="8">
    <location>
        <position position="329"/>
    </location>
    <ligand>
        <name>dimethylallyl diphosphate</name>
        <dbReference type="ChEBI" id="CHEBI:57623"/>
    </ligand>
</feature>
<accession>A0A143PQY0</accession>
<evidence type="ECO:0000256" key="2">
    <source>
        <dbReference type="ARBA" id="ARBA00022723"/>
    </source>
</evidence>
<reference evidence="9 10" key="1">
    <citation type="journal article" date="2016" name="Genome Announc.">
        <title>First Complete Genome Sequence of a Subdivision 6 Acidobacterium Strain.</title>
        <authorList>
            <person name="Huang S."/>
            <person name="Vieira S."/>
            <person name="Bunk B."/>
            <person name="Riedel T."/>
            <person name="Sproer C."/>
            <person name="Overmann J."/>
        </authorList>
    </citation>
    <scope>NUCLEOTIDE SEQUENCE [LARGE SCALE GENOMIC DNA]</scope>
    <source>
        <strain evidence="10">DSM 100886 HEG_-6_39</strain>
    </source>
</reference>
<feature type="binding site" evidence="8">
    <location>
        <position position="397"/>
    </location>
    <ligand>
        <name>(2E)-4-hydroxy-3-methylbut-2-enyl diphosphate</name>
        <dbReference type="ChEBI" id="CHEBI:128753"/>
    </ligand>
</feature>
<dbReference type="GO" id="GO:0051539">
    <property type="term" value="F:4 iron, 4 sulfur cluster binding"/>
    <property type="evidence" value="ECO:0007669"/>
    <property type="project" value="UniProtKB-UniRule"/>
</dbReference>
<organism evidence="9 10">
    <name type="scientific">Luteitalea pratensis</name>
    <dbReference type="NCBI Taxonomy" id="1855912"/>
    <lineage>
        <taxon>Bacteria</taxon>
        <taxon>Pseudomonadati</taxon>
        <taxon>Acidobacteriota</taxon>
        <taxon>Vicinamibacteria</taxon>
        <taxon>Vicinamibacterales</taxon>
        <taxon>Vicinamibacteraceae</taxon>
        <taxon>Luteitalea</taxon>
    </lineage>
</organism>
<dbReference type="EMBL" id="CP015136">
    <property type="protein sequence ID" value="AMY11022.1"/>
    <property type="molecule type" value="Genomic_DNA"/>
</dbReference>
<keyword evidence="3 8" id="KW-0560">Oxidoreductase</keyword>
<feature type="binding site" evidence="8">
    <location>
        <position position="397"/>
    </location>
    <ligand>
        <name>isopentenyl diphosphate</name>
        <dbReference type="ChEBI" id="CHEBI:128769"/>
    </ligand>
</feature>
<dbReference type="GO" id="GO:0019288">
    <property type="term" value="P:isopentenyl diphosphate biosynthetic process, methylerythritol 4-phosphate pathway"/>
    <property type="evidence" value="ECO:0007669"/>
    <property type="project" value="UniProtKB-UniRule"/>
</dbReference>
<dbReference type="PATRIC" id="fig|1813736.3.peg.4506"/>
<dbReference type="PANTHER" id="PTHR31619:SF5">
    <property type="entry name" value="4-HYDROXY-3-METHYLBUT-2-ENYL DIPHOSPHATE REDUCTASE, CHLOROPLASTIC"/>
    <property type="match status" value="1"/>
</dbReference>
<feature type="binding site" evidence="8">
    <location>
        <position position="329"/>
    </location>
    <ligand>
        <name>isopentenyl diphosphate</name>
        <dbReference type="ChEBI" id="CHEBI:128769"/>
    </ligand>
</feature>
<keyword evidence="8" id="KW-0414">Isoprene biosynthesis</keyword>
<comment type="caution">
    <text evidence="8">Lacks conserved residue(s) required for the propagation of feature annotation.</text>
</comment>
<dbReference type="UniPathway" id="UPA00059">
    <property type="reaction ID" value="UER00105"/>
</dbReference>
<dbReference type="Pfam" id="PF02401">
    <property type="entry name" value="LYTB"/>
    <property type="match status" value="1"/>
</dbReference>
<dbReference type="AlphaFoldDB" id="A0A143PQY0"/>
<evidence type="ECO:0000256" key="7">
    <source>
        <dbReference type="ARBA" id="ARBA00046314"/>
    </source>
</evidence>